<dbReference type="Proteomes" id="UP000001096">
    <property type="component" value="Unassembled WGS sequence"/>
</dbReference>
<evidence type="ECO:0000256" key="1">
    <source>
        <dbReference type="SAM" id="MobiDB-lite"/>
    </source>
</evidence>
<reference evidence="2 3" key="1">
    <citation type="submission" date="2012-04" db="EMBL/GenBank/DDBJ databases">
        <title>The Genome Sequence of Afipia broomeae ATCC 49717.</title>
        <authorList>
            <consortium name="The Broad Institute Genome Sequencing Platform"/>
            <person name="Earl A."/>
            <person name="Ward D."/>
            <person name="Feldgarden M."/>
            <person name="Gevers D."/>
            <person name="Huys G."/>
            <person name="Walker B."/>
            <person name="Young S.K."/>
            <person name="Zeng Q."/>
            <person name="Gargeya S."/>
            <person name="Fitzgerald M."/>
            <person name="Haas B."/>
            <person name="Abouelleil A."/>
            <person name="Alvarado L."/>
            <person name="Arachchi H.M."/>
            <person name="Berlin A."/>
            <person name="Chapman S.B."/>
            <person name="Goldberg J."/>
            <person name="Griggs A."/>
            <person name="Gujja S."/>
            <person name="Hansen M."/>
            <person name="Howarth C."/>
            <person name="Imamovic A."/>
            <person name="Larimer J."/>
            <person name="McCowen C."/>
            <person name="Montmayeur A."/>
            <person name="Murphy C."/>
            <person name="Neiman D."/>
            <person name="Pearson M."/>
            <person name="Priest M."/>
            <person name="Roberts A."/>
            <person name="Saif S."/>
            <person name="Shea T."/>
            <person name="Sisk P."/>
            <person name="Sykes S."/>
            <person name="Wortman J."/>
            <person name="Nusbaum C."/>
            <person name="Birren B."/>
        </authorList>
    </citation>
    <scope>NUCLEOTIDE SEQUENCE [LARGE SCALE GENOMIC DNA]</scope>
    <source>
        <strain evidence="2 3">ATCC 49717</strain>
    </source>
</reference>
<comment type="caution">
    <text evidence="2">The sequence shown here is derived from an EMBL/GenBank/DDBJ whole genome shotgun (WGS) entry which is preliminary data.</text>
</comment>
<accession>K8PE61</accession>
<evidence type="ECO:0000313" key="2">
    <source>
        <dbReference type="EMBL" id="EKS39831.1"/>
    </source>
</evidence>
<proteinExistence type="predicted"/>
<organism evidence="2 3">
    <name type="scientific">Afipia broomeae ATCC 49717</name>
    <dbReference type="NCBI Taxonomy" id="883078"/>
    <lineage>
        <taxon>Bacteria</taxon>
        <taxon>Pseudomonadati</taxon>
        <taxon>Pseudomonadota</taxon>
        <taxon>Alphaproteobacteria</taxon>
        <taxon>Hyphomicrobiales</taxon>
        <taxon>Nitrobacteraceae</taxon>
        <taxon>Afipia</taxon>
    </lineage>
</organism>
<feature type="region of interest" description="Disordered" evidence="1">
    <location>
        <begin position="71"/>
        <end position="93"/>
    </location>
</feature>
<evidence type="ECO:0000313" key="3">
    <source>
        <dbReference type="Proteomes" id="UP000001096"/>
    </source>
</evidence>
<dbReference type="EMBL" id="AGWX01000002">
    <property type="protein sequence ID" value="EKS39831.1"/>
    <property type="molecule type" value="Genomic_DNA"/>
</dbReference>
<dbReference type="HOGENOM" id="CLU_2165598_0_0_5"/>
<sequence>MSCRRPQDKRDLCLPGVRSGIRLIPINKGFPAFIDLNGGKPYKDFIRSRRQRLQAGRGLHTMIPGLASLAKGRKNCGKTNSEGQFGGKRPAREQKSWTQSHVILMELRDV</sequence>
<name>K8PE61_9BRAD</name>
<gene>
    <name evidence="2" type="ORF">HMPREF9695_01792</name>
</gene>
<protein>
    <submittedName>
        <fullName evidence="2">Uncharacterized protein</fullName>
    </submittedName>
</protein>
<dbReference type="AlphaFoldDB" id="K8PE61"/>
<dbReference type="PATRIC" id="fig|883078.3.peg.1838"/>
<keyword evidence="3" id="KW-1185">Reference proteome</keyword>